<evidence type="ECO:0000313" key="3">
    <source>
        <dbReference type="Proteomes" id="UP000006753"/>
    </source>
</evidence>
<feature type="compositionally biased region" description="Polar residues" evidence="1">
    <location>
        <begin position="1"/>
        <end position="35"/>
    </location>
</feature>
<sequence>MSSSLPMEIASTIQTASINRAPSPSHDLNPSTAVSQKLPVTLEHPDPSLDGYAYDSDGVDGSEVEADGEEDIPYSVLKPLPRRQSFPPLPDLRFEQSYLSSIRNAESNWSVAFITFRDQLVLPLVQGMVWSLALQGWRYWNRTAQLSGSSVGSKFRRWWYRTNNWKFPARMREFGGNAKLAADMGDYYQNQSSSD</sequence>
<accession>K1Y156</accession>
<evidence type="ECO:0008006" key="4">
    <source>
        <dbReference type="Google" id="ProtNLM"/>
    </source>
</evidence>
<dbReference type="InterPro" id="IPR013898">
    <property type="entry name" value="Atg43"/>
</dbReference>
<name>K1Y156_MARBU</name>
<keyword evidence="3" id="KW-1185">Reference proteome</keyword>
<evidence type="ECO:0000313" key="2">
    <source>
        <dbReference type="EMBL" id="EKD18884.1"/>
    </source>
</evidence>
<dbReference type="GO" id="GO:0000423">
    <property type="term" value="P:mitophagy"/>
    <property type="evidence" value="ECO:0007669"/>
    <property type="project" value="InterPro"/>
</dbReference>
<dbReference type="RefSeq" id="XP_007291015.1">
    <property type="nucleotide sequence ID" value="XM_007290953.1"/>
</dbReference>
<reference evidence="2 3" key="1">
    <citation type="journal article" date="2012" name="BMC Genomics">
        <title>Sequencing the genome of Marssonina brunnea reveals fungus-poplar co-evolution.</title>
        <authorList>
            <person name="Zhu S."/>
            <person name="Cao Y.-Z."/>
            <person name="Jiang C."/>
            <person name="Tan B.-Y."/>
            <person name="Wang Z."/>
            <person name="Feng S."/>
            <person name="Zhang L."/>
            <person name="Su X.-H."/>
            <person name="Brejova B."/>
            <person name="Vinar T."/>
            <person name="Xu M."/>
            <person name="Wang M.-X."/>
            <person name="Zhang S.-G."/>
            <person name="Huang M.-R."/>
            <person name="Wu R."/>
            <person name="Zhou Y."/>
        </authorList>
    </citation>
    <scope>NUCLEOTIDE SEQUENCE [LARGE SCALE GENOMIC DNA]</scope>
    <source>
        <strain evidence="2 3">MB_m1</strain>
    </source>
</reference>
<dbReference type="AlphaFoldDB" id="K1Y156"/>
<dbReference type="eggNOG" id="ENOG502SAKD">
    <property type="taxonomic scope" value="Eukaryota"/>
</dbReference>
<organism evidence="2 3">
    <name type="scientific">Marssonina brunnea f. sp. multigermtubi (strain MB_m1)</name>
    <name type="common">Marssonina leaf spot fungus</name>
    <dbReference type="NCBI Taxonomy" id="1072389"/>
    <lineage>
        <taxon>Eukaryota</taxon>
        <taxon>Fungi</taxon>
        <taxon>Dikarya</taxon>
        <taxon>Ascomycota</taxon>
        <taxon>Pezizomycotina</taxon>
        <taxon>Leotiomycetes</taxon>
        <taxon>Helotiales</taxon>
        <taxon>Drepanopezizaceae</taxon>
        <taxon>Drepanopeziza</taxon>
    </lineage>
</organism>
<dbReference type="GeneID" id="18759061"/>
<proteinExistence type="predicted"/>
<dbReference type="PANTHER" id="PTHR38699">
    <property type="entry name" value="CHROMOSOME 1, WHOLE GENOME SHOTGUN SEQUENCE"/>
    <property type="match status" value="1"/>
</dbReference>
<dbReference type="KEGG" id="mbe:MBM_03126"/>
<dbReference type="OMA" id="GWRHWNR"/>
<dbReference type="PANTHER" id="PTHR38699:SF1">
    <property type="entry name" value="MITOPHAGY RECEPTOR ATG43"/>
    <property type="match status" value="1"/>
</dbReference>
<dbReference type="HOGENOM" id="CLU_101474_0_0_1"/>
<dbReference type="Pfam" id="PF08589">
    <property type="entry name" value="ATG43"/>
    <property type="match status" value="1"/>
</dbReference>
<dbReference type="Proteomes" id="UP000006753">
    <property type="component" value="Unassembled WGS sequence"/>
</dbReference>
<evidence type="ECO:0000256" key="1">
    <source>
        <dbReference type="SAM" id="MobiDB-lite"/>
    </source>
</evidence>
<gene>
    <name evidence="2" type="ORF">MBM_03126</name>
</gene>
<dbReference type="EMBL" id="JH921432">
    <property type="protein sequence ID" value="EKD18884.1"/>
    <property type="molecule type" value="Genomic_DNA"/>
</dbReference>
<protein>
    <recommendedName>
        <fullName evidence="4">DUF1770-domain-containing protein</fullName>
    </recommendedName>
</protein>
<feature type="region of interest" description="Disordered" evidence="1">
    <location>
        <begin position="1"/>
        <end position="65"/>
    </location>
</feature>
<dbReference type="InParanoid" id="K1Y156"/>
<dbReference type="GO" id="GO:0140580">
    <property type="term" value="F:mitochondrion autophagosome adaptor activity"/>
    <property type="evidence" value="ECO:0007669"/>
    <property type="project" value="InterPro"/>
</dbReference>
<dbReference type="OrthoDB" id="2430343at2759"/>